<dbReference type="Pfam" id="PF13566">
    <property type="entry name" value="DUF4130"/>
    <property type="match status" value="1"/>
</dbReference>
<name>A0A545SYS5_9GAMM</name>
<dbReference type="RefSeq" id="WP_142929024.1">
    <property type="nucleotide sequence ID" value="NZ_ML660103.1"/>
</dbReference>
<dbReference type="AlphaFoldDB" id="A0A545SYS5"/>
<dbReference type="Proteomes" id="UP000319732">
    <property type="component" value="Unassembled WGS sequence"/>
</dbReference>
<organism evidence="2 3">
    <name type="scientific">Exilibacterium tricleocarpae</name>
    <dbReference type="NCBI Taxonomy" id="2591008"/>
    <lineage>
        <taxon>Bacteria</taxon>
        <taxon>Pseudomonadati</taxon>
        <taxon>Pseudomonadota</taxon>
        <taxon>Gammaproteobacteria</taxon>
        <taxon>Cellvibrionales</taxon>
        <taxon>Cellvibrionaceae</taxon>
        <taxon>Exilibacterium</taxon>
    </lineage>
</organism>
<accession>A0A545SYS5</accession>
<dbReference type="InterPro" id="IPR025404">
    <property type="entry name" value="DUF4130"/>
</dbReference>
<reference evidence="2 3" key="1">
    <citation type="submission" date="2019-06" db="EMBL/GenBank/DDBJ databases">
        <title>Whole genome sequence for Cellvibrionaceae sp. R142.</title>
        <authorList>
            <person name="Wang G."/>
        </authorList>
    </citation>
    <scope>NUCLEOTIDE SEQUENCE [LARGE SCALE GENOMIC DNA]</scope>
    <source>
        <strain evidence="2 3">R142</strain>
    </source>
</reference>
<keyword evidence="3" id="KW-1185">Reference proteome</keyword>
<proteinExistence type="predicted"/>
<dbReference type="OrthoDB" id="5290748at2"/>
<sequence length="286" mass="33620">MFVLEVDSFARWRQQARELLKRAVVPEQIAWRQAGQAVLDFGAGAGDFLSLPVRDASPKVPQRFLALAEEVACFDDERRWSMLYRLAWRLVFEDRRLLDLKVDDQVACLYRMQKSVARDKHKMKAFVRFQRLETELGSGEHAAHFIAWFEPQHLILPALAPFFVKRFTTMRWSILTPRACAHWDLQQLTLTAGAQRRRDTGDDIEQLWLQYYKSIFNPARLKLKAMQAEMPKKYWRNLPEAPLIGELQRDAQRRVDKMLDDGYSQTPGKAVQSQYLRAQQQRLRNR</sequence>
<evidence type="ECO:0000313" key="2">
    <source>
        <dbReference type="EMBL" id="TQV70120.1"/>
    </source>
</evidence>
<comment type="caution">
    <text evidence="2">The sequence shown here is derived from an EMBL/GenBank/DDBJ whole genome shotgun (WGS) entry which is preliminary data.</text>
</comment>
<dbReference type="EMBL" id="VHSG01000025">
    <property type="protein sequence ID" value="TQV70120.1"/>
    <property type="molecule type" value="Genomic_DNA"/>
</dbReference>
<evidence type="ECO:0000313" key="3">
    <source>
        <dbReference type="Proteomes" id="UP000319732"/>
    </source>
</evidence>
<protein>
    <submittedName>
        <fullName evidence="2">DNA metabolism protein</fullName>
    </submittedName>
</protein>
<dbReference type="NCBIfam" id="TIGR03915">
    <property type="entry name" value="SAM_7_link_chp"/>
    <property type="match status" value="1"/>
</dbReference>
<evidence type="ECO:0000259" key="1">
    <source>
        <dbReference type="Pfam" id="PF13566"/>
    </source>
</evidence>
<dbReference type="InterPro" id="IPR023875">
    <property type="entry name" value="DNA_repair_put"/>
</dbReference>
<feature type="domain" description="DUF4130" evidence="1">
    <location>
        <begin position="78"/>
        <end position="240"/>
    </location>
</feature>
<gene>
    <name evidence="2" type="ORF">FKG94_21575</name>
</gene>